<dbReference type="Pfam" id="PF13480">
    <property type="entry name" value="Acetyltransf_6"/>
    <property type="match status" value="1"/>
</dbReference>
<evidence type="ECO:0000313" key="3">
    <source>
        <dbReference type="Proteomes" id="UP000377595"/>
    </source>
</evidence>
<accession>A0A5M3XQC3</accession>
<dbReference type="Proteomes" id="UP000377595">
    <property type="component" value="Unassembled WGS sequence"/>
</dbReference>
<proteinExistence type="predicted"/>
<dbReference type="EMBL" id="BLAF01000017">
    <property type="protein sequence ID" value="GES20488.1"/>
    <property type="molecule type" value="Genomic_DNA"/>
</dbReference>
<dbReference type="AlphaFoldDB" id="A0A5M3XQC3"/>
<organism evidence="2 3">
    <name type="scientific">Acrocarpospora pleiomorpha</name>
    <dbReference type="NCBI Taxonomy" id="90975"/>
    <lineage>
        <taxon>Bacteria</taxon>
        <taxon>Bacillati</taxon>
        <taxon>Actinomycetota</taxon>
        <taxon>Actinomycetes</taxon>
        <taxon>Streptosporangiales</taxon>
        <taxon>Streptosporangiaceae</taxon>
        <taxon>Acrocarpospora</taxon>
    </lineage>
</organism>
<reference evidence="2 3" key="1">
    <citation type="submission" date="2019-10" db="EMBL/GenBank/DDBJ databases">
        <title>Whole genome shotgun sequence of Acrocarpospora pleiomorpha NBRC 16267.</title>
        <authorList>
            <person name="Ichikawa N."/>
            <person name="Kimura A."/>
            <person name="Kitahashi Y."/>
            <person name="Komaki H."/>
            <person name="Oguchi A."/>
        </authorList>
    </citation>
    <scope>NUCLEOTIDE SEQUENCE [LARGE SCALE GENOMIC DNA]</scope>
    <source>
        <strain evidence="2 3">NBRC 16267</strain>
    </source>
</reference>
<evidence type="ECO:0000313" key="2">
    <source>
        <dbReference type="EMBL" id="GES20488.1"/>
    </source>
</evidence>
<evidence type="ECO:0000259" key="1">
    <source>
        <dbReference type="Pfam" id="PF13480"/>
    </source>
</evidence>
<dbReference type="RefSeq" id="WP_155345535.1">
    <property type="nucleotide sequence ID" value="NZ_BAAAHM010000025.1"/>
</dbReference>
<gene>
    <name evidence="2" type="ORF">Aple_033840</name>
</gene>
<keyword evidence="3" id="KW-1185">Reference proteome</keyword>
<sequence>MYSTEVLDTIASVDPVEWDALGETGDFTGHRWLRLAERVLAGHRPRYLLLRRQGRLVAAAACTLEQRLQNPALEARFGWVLRRTPYLHVGVPMMARAGLLVQGAELAALCRELHALTRRERAPFSVIDHLPVGHPAWSGQDRCHALAMEPETRMDVAWSSFEEYLGSLPRKRRQEVRRVERRSLGEGITVRLLAERDDPRLDRLVGDVVRRHHGIHRFVPGLFQEAAAVLGDDLTVLAAYRHGELAGCVALLRDGDDLSAKWIGRDYRLTEGTSAYHALVAACVRTAIALRVRRVHFGASAYETKKQFGVCQEPRGRLLAMRSPILNRCVGWPLRRMS</sequence>
<feature type="domain" description="BioF2-like acetyltransferase" evidence="1">
    <location>
        <begin position="170"/>
        <end position="305"/>
    </location>
</feature>
<dbReference type="InterPro" id="IPR038740">
    <property type="entry name" value="BioF2-like_GNAT_dom"/>
</dbReference>
<name>A0A5M3XQC3_9ACTN</name>
<dbReference type="OrthoDB" id="3509925at2"/>
<dbReference type="InterPro" id="IPR016181">
    <property type="entry name" value="Acyl_CoA_acyltransferase"/>
</dbReference>
<dbReference type="SUPFAM" id="SSF55729">
    <property type="entry name" value="Acyl-CoA N-acyltransferases (Nat)"/>
    <property type="match status" value="1"/>
</dbReference>
<dbReference type="Gene3D" id="3.40.630.30">
    <property type="match status" value="1"/>
</dbReference>
<comment type="caution">
    <text evidence="2">The sequence shown here is derived from an EMBL/GenBank/DDBJ whole genome shotgun (WGS) entry which is preliminary data.</text>
</comment>
<protein>
    <recommendedName>
        <fullName evidence="1">BioF2-like acetyltransferase domain-containing protein</fullName>
    </recommendedName>
</protein>